<dbReference type="Proteomes" id="UP001501455">
    <property type="component" value="Unassembled WGS sequence"/>
</dbReference>
<dbReference type="EMBL" id="BAAAXF010000092">
    <property type="protein sequence ID" value="GAA3506588.1"/>
    <property type="molecule type" value="Genomic_DNA"/>
</dbReference>
<sequence>MTSDRKLADFQQWTLTVLGLLSATSDRQVAYLQESGVGTDELLLQFDDVLHVARARLADSSLEQKDFFLLSKVGARVESVNARPDPIWDEVALKEAAEWRDLRIEARVAKEILERSWNSDSGS</sequence>
<protein>
    <submittedName>
        <fullName evidence="1">Uncharacterized protein</fullName>
    </submittedName>
</protein>
<organism evidence="1 2">
    <name type="scientific">Streptomyces prasinosporus</name>
    <dbReference type="NCBI Taxonomy" id="68256"/>
    <lineage>
        <taxon>Bacteria</taxon>
        <taxon>Bacillati</taxon>
        <taxon>Actinomycetota</taxon>
        <taxon>Actinomycetes</taxon>
        <taxon>Kitasatosporales</taxon>
        <taxon>Streptomycetaceae</taxon>
        <taxon>Streptomyces</taxon>
        <taxon>Streptomyces albogriseolus group</taxon>
    </lineage>
</organism>
<dbReference type="RefSeq" id="WP_345586566.1">
    <property type="nucleotide sequence ID" value="NZ_BAAAXF010000092.1"/>
</dbReference>
<evidence type="ECO:0000313" key="2">
    <source>
        <dbReference type="Proteomes" id="UP001501455"/>
    </source>
</evidence>
<name>A0ABP6UIL1_9ACTN</name>
<reference evidence="2" key="1">
    <citation type="journal article" date="2019" name="Int. J. Syst. Evol. Microbiol.">
        <title>The Global Catalogue of Microorganisms (GCM) 10K type strain sequencing project: providing services to taxonomists for standard genome sequencing and annotation.</title>
        <authorList>
            <consortium name="The Broad Institute Genomics Platform"/>
            <consortium name="The Broad Institute Genome Sequencing Center for Infectious Disease"/>
            <person name="Wu L."/>
            <person name="Ma J."/>
        </authorList>
    </citation>
    <scope>NUCLEOTIDE SEQUENCE [LARGE SCALE GENOMIC DNA]</scope>
    <source>
        <strain evidence="2">JCM 4816</strain>
    </source>
</reference>
<accession>A0ABP6UIL1</accession>
<proteinExistence type="predicted"/>
<evidence type="ECO:0000313" key="1">
    <source>
        <dbReference type="EMBL" id="GAA3506588.1"/>
    </source>
</evidence>
<comment type="caution">
    <text evidence="1">The sequence shown here is derived from an EMBL/GenBank/DDBJ whole genome shotgun (WGS) entry which is preliminary data.</text>
</comment>
<keyword evidence="2" id="KW-1185">Reference proteome</keyword>
<gene>
    <name evidence="1" type="ORF">GCM10019016_137030</name>
</gene>